<organism evidence="1 2">
    <name type="scientific">Rhodopirellula halodulae</name>
    <dbReference type="NCBI Taxonomy" id="2894198"/>
    <lineage>
        <taxon>Bacteria</taxon>
        <taxon>Pseudomonadati</taxon>
        <taxon>Planctomycetota</taxon>
        <taxon>Planctomycetia</taxon>
        <taxon>Pirellulales</taxon>
        <taxon>Pirellulaceae</taxon>
        <taxon>Rhodopirellula</taxon>
    </lineage>
</organism>
<dbReference type="EMBL" id="JAJKFW010000024">
    <property type="protein sequence ID" value="MCC9643497.1"/>
    <property type="molecule type" value="Genomic_DNA"/>
</dbReference>
<dbReference type="RefSeq" id="WP_230274444.1">
    <property type="nucleotide sequence ID" value="NZ_JAJKFW010000024.1"/>
</dbReference>
<evidence type="ECO:0000313" key="1">
    <source>
        <dbReference type="EMBL" id="MCC9643497.1"/>
    </source>
</evidence>
<keyword evidence="2" id="KW-1185">Reference proteome</keyword>
<accession>A0ABS8NIW4</accession>
<reference evidence="1" key="1">
    <citation type="submission" date="2021-11" db="EMBL/GenBank/DDBJ databases">
        <title>Genome sequence.</title>
        <authorList>
            <person name="Sun Q."/>
        </authorList>
    </citation>
    <scope>NUCLEOTIDE SEQUENCE</scope>
    <source>
        <strain evidence="1">JC740</strain>
    </source>
</reference>
<proteinExistence type="predicted"/>
<dbReference type="Proteomes" id="UP001430306">
    <property type="component" value="Unassembled WGS sequence"/>
</dbReference>
<evidence type="ECO:0000313" key="2">
    <source>
        <dbReference type="Proteomes" id="UP001430306"/>
    </source>
</evidence>
<sequence length="187" mass="21234">MTSVDPHPHRKLQAAAAVTQSHHLDPSECLVLINAAFLQEIKDSNPNLWLAAAELRALCETEDWNPEDSAQSLIKRFVRALGEIRDLLSLQFGLEESYGYLKTAAPPPQLGIFATDSGESQAQLHEALEQHRRLYLDLCDLIEQSEELQYRGCDRTAVVSFAEQVAHFTREMTRHERLEAELIEREL</sequence>
<protein>
    <recommendedName>
        <fullName evidence="3">Hemerythrin-like domain-containing protein</fullName>
    </recommendedName>
</protein>
<name>A0ABS8NIW4_9BACT</name>
<evidence type="ECO:0008006" key="3">
    <source>
        <dbReference type="Google" id="ProtNLM"/>
    </source>
</evidence>
<comment type="caution">
    <text evidence="1">The sequence shown here is derived from an EMBL/GenBank/DDBJ whole genome shotgun (WGS) entry which is preliminary data.</text>
</comment>
<gene>
    <name evidence="1" type="ORF">LOC71_14525</name>
</gene>